<dbReference type="PANTHER" id="PTHR34861:SF10">
    <property type="entry name" value="CYCLASE"/>
    <property type="match status" value="1"/>
</dbReference>
<comment type="caution">
    <text evidence="2">The sequence shown here is derived from an EMBL/GenBank/DDBJ whole genome shotgun (WGS) entry which is preliminary data.</text>
</comment>
<evidence type="ECO:0000256" key="1">
    <source>
        <dbReference type="SAM" id="MobiDB-lite"/>
    </source>
</evidence>
<proteinExistence type="predicted"/>
<sequence length="318" mass="33815">MTSVSMALVAAATPSGGVAEKPSSARHSAVGDQNDWGADDEIGAANRLTPQLALDAAKLVTTGKTYSLGMTVDSKTPAYGHRSFRVIMTQPENPAGKPIGSTKLTYNDEVVEGWLGVGTQLNGLGHIGIDNVYYNGNRTEDFVTVQGVRKLGLEKVPPMVTRGVLLDMAAHRGVDTVPEGTAFSAAEIKAVAKRQKVTIRPGDVVLFNTGWHKLMGKDNDRFLAGGPGINRDAARYLADRGVVAVGSDTWALEVVPFEPGAGTFEVNQFLVAKKGIYVLENIQSAGLAADRVYEFMFTLGHAKYAGTTQSIINPVAIR</sequence>
<accession>A0ABR7SGK0</accession>
<dbReference type="PANTHER" id="PTHR34861">
    <property type="match status" value="1"/>
</dbReference>
<feature type="region of interest" description="Disordered" evidence="1">
    <location>
        <begin position="12"/>
        <end position="38"/>
    </location>
</feature>
<dbReference type="Gene3D" id="3.50.30.50">
    <property type="entry name" value="Putative cyclase"/>
    <property type="match status" value="1"/>
</dbReference>
<reference evidence="2 3" key="1">
    <citation type="submission" date="2020-08" db="EMBL/GenBank/DDBJ databases">
        <title>Genemic of Streptomyces polyaspartic.</title>
        <authorList>
            <person name="Liu W."/>
        </authorList>
    </citation>
    <scope>NUCLEOTIDE SEQUENCE [LARGE SCALE GENOMIC DNA]</scope>
    <source>
        <strain evidence="2 3">TRM66268-LWL</strain>
    </source>
</reference>
<keyword evidence="3" id="KW-1185">Reference proteome</keyword>
<gene>
    <name evidence="2" type="ORF">H9Y04_13050</name>
</gene>
<dbReference type="Proteomes" id="UP000642284">
    <property type="component" value="Unassembled WGS sequence"/>
</dbReference>
<dbReference type="Pfam" id="PF04199">
    <property type="entry name" value="Cyclase"/>
    <property type="match status" value="1"/>
</dbReference>
<evidence type="ECO:0000313" key="2">
    <source>
        <dbReference type="EMBL" id="MBC9713498.1"/>
    </source>
</evidence>
<evidence type="ECO:0000313" key="3">
    <source>
        <dbReference type="Proteomes" id="UP000642284"/>
    </source>
</evidence>
<name>A0ABR7SGK0_9ACTN</name>
<dbReference type="EMBL" id="JACTVJ010000006">
    <property type="protein sequence ID" value="MBC9713498.1"/>
    <property type="molecule type" value="Genomic_DNA"/>
</dbReference>
<organism evidence="2 3">
    <name type="scientific">Streptomyces polyasparticus</name>
    <dbReference type="NCBI Taxonomy" id="2767826"/>
    <lineage>
        <taxon>Bacteria</taxon>
        <taxon>Bacillati</taxon>
        <taxon>Actinomycetota</taxon>
        <taxon>Actinomycetes</taxon>
        <taxon>Kitasatosporales</taxon>
        <taxon>Streptomycetaceae</taxon>
        <taxon>Streptomyces</taxon>
    </lineage>
</organism>
<protein>
    <submittedName>
        <fullName evidence="2">Cyclase family protein</fullName>
    </submittedName>
</protein>
<dbReference type="SUPFAM" id="SSF102198">
    <property type="entry name" value="Putative cyclase"/>
    <property type="match status" value="1"/>
</dbReference>
<dbReference type="InterPro" id="IPR007325">
    <property type="entry name" value="KFase/CYL"/>
</dbReference>
<dbReference type="InterPro" id="IPR037175">
    <property type="entry name" value="KFase_sf"/>
</dbReference>